<dbReference type="AlphaFoldDB" id="A0A7C0ZHN3"/>
<evidence type="ECO:0000256" key="3">
    <source>
        <dbReference type="ARBA" id="ARBA00023004"/>
    </source>
</evidence>
<name>A0A7C0ZHN3_UNCW3</name>
<dbReference type="Gene3D" id="3.30.70.20">
    <property type="match status" value="1"/>
</dbReference>
<dbReference type="InterPro" id="IPR007160">
    <property type="entry name" value="DUF362"/>
</dbReference>
<comment type="caution">
    <text evidence="6">The sequence shown here is derived from an EMBL/GenBank/DDBJ whole genome shotgun (WGS) entry which is preliminary data.</text>
</comment>
<keyword evidence="3" id="KW-0408">Iron</keyword>
<sequence length="360" mass="40253">MSSVYFIPYNSDKSLLKRIIEVFKRAHFDKIFQKDDIVAIKLHMGELDNTAFVRPIYVRKIYDFLRELGAKPFLTDTITLYRGSRGTAVDYLYTAMWNGFDFAPIIIADGLGGTSGVEIEVNGKHYKKVKIAEAIANVEKMVVISHFKGHEITGFGGALKNLGMGCSIKEGKLSMHSNAIPVIKEKYCTGCRKCLLVCPVDALHMDGKIAVIDEDKCIGCGECIGFCPFNAIKVLWNASFTSLMEKMVEHAIASVKGKQVVYINLLMDISPECDCYPKSRGAIVPDIGILISDDPVSIDQASFDLVRESPGDYRFFEGDVRNKDKFGLIHTEIRSEIQLEYAEKLGMGEREYVLKKIGRD</sequence>
<dbReference type="EMBL" id="DQWE01000107">
    <property type="protein sequence ID" value="HDI82625.1"/>
    <property type="molecule type" value="Genomic_DNA"/>
</dbReference>
<evidence type="ECO:0000313" key="6">
    <source>
        <dbReference type="EMBL" id="HDI82625.1"/>
    </source>
</evidence>
<evidence type="ECO:0000259" key="5">
    <source>
        <dbReference type="PROSITE" id="PS51379"/>
    </source>
</evidence>
<keyword evidence="1" id="KW-0004">4Fe-4S</keyword>
<feature type="domain" description="4Fe-4S ferredoxin-type" evidence="5">
    <location>
        <begin position="208"/>
        <end position="237"/>
    </location>
</feature>
<feature type="domain" description="4Fe-4S ferredoxin-type" evidence="5">
    <location>
        <begin position="179"/>
        <end position="207"/>
    </location>
</feature>
<dbReference type="PANTHER" id="PTHR43687">
    <property type="entry name" value="ADENYLYLSULFATE REDUCTASE, BETA SUBUNIT"/>
    <property type="match status" value="1"/>
</dbReference>
<dbReference type="InterPro" id="IPR017900">
    <property type="entry name" value="4Fe4S_Fe_S_CS"/>
</dbReference>
<dbReference type="PROSITE" id="PS51379">
    <property type="entry name" value="4FE4S_FER_2"/>
    <property type="match status" value="2"/>
</dbReference>
<accession>A0A7C0ZHN3</accession>
<reference evidence="6" key="1">
    <citation type="journal article" date="2020" name="mSystems">
        <title>Genome- and Community-Level Interaction Insights into Carbon Utilization and Element Cycling Functions of Hydrothermarchaeota in Hydrothermal Sediment.</title>
        <authorList>
            <person name="Zhou Z."/>
            <person name="Liu Y."/>
            <person name="Xu W."/>
            <person name="Pan J."/>
            <person name="Luo Z.H."/>
            <person name="Li M."/>
        </authorList>
    </citation>
    <scope>NUCLEOTIDE SEQUENCE [LARGE SCALE GENOMIC DNA]</scope>
    <source>
        <strain evidence="6">HyVt-102</strain>
    </source>
</reference>
<dbReference type="InterPro" id="IPR050572">
    <property type="entry name" value="Fe-S_Ferredoxin"/>
</dbReference>
<dbReference type="GO" id="GO:0051539">
    <property type="term" value="F:4 iron, 4 sulfur cluster binding"/>
    <property type="evidence" value="ECO:0007669"/>
    <property type="project" value="UniProtKB-KW"/>
</dbReference>
<organism evidence="6">
    <name type="scientific">candidate division WOR-3 bacterium</name>
    <dbReference type="NCBI Taxonomy" id="2052148"/>
    <lineage>
        <taxon>Bacteria</taxon>
        <taxon>Bacteria division WOR-3</taxon>
    </lineage>
</organism>
<dbReference type="Pfam" id="PF12838">
    <property type="entry name" value="Fer4_7"/>
    <property type="match status" value="1"/>
</dbReference>
<proteinExistence type="predicted"/>
<dbReference type="SUPFAM" id="SSF54862">
    <property type="entry name" value="4Fe-4S ferredoxins"/>
    <property type="match status" value="1"/>
</dbReference>
<dbReference type="Pfam" id="PF04015">
    <property type="entry name" value="DUF362"/>
    <property type="match status" value="1"/>
</dbReference>
<dbReference type="InterPro" id="IPR017896">
    <property type="entry name" value="4Fe4S_Fe-S-bd"/>
</dbReference>
<keyword evidence="2" id="KW-0479">Metal-binding</keyword>
<keyword evidence="4" id="KW-0411">Iron-sulfur</keyword>
<evidence type="ECO:0000256" key="4">
    <source>
        <dbReference type="ARBA" id="ARBA00023014"/>
    </source>
</evidence>
<dbReference type="GO" id="GO:0046872">
    <property type="term" value="F:metal ion binding"/>
    <property type="evidence" value="ECO:0007669"/>
    <property type="project" value="UniProtKB-KW"/>
</dbReference>
<protein>
    <submittedName>
        <fullName evidence="6">DUF362 domain-containing protein</fullName>
    </submittedName>
</protein>
<dbReference type="PROSITE" id="PS00198">
    <property type="entry name" value="4FE4S_FER_1"/>
    <property type="match status" value="1"/>
</dbReference>
<evidence type="ECO:0000256" key="1">
    <source>
        <dbReference type="ARBA" id="ARBA00022485"/>
    </source>
</evidence>
<gene>
    <name evidence="6" type="ORF">ENF18_02395</name>
</gene>
<dbReference type="Proteomes" id="UP000885847">
    <property type="component" value="Unassembled WGS sequence"/>
</dbReference>
<evidence type="ECO:0000256" key="2">
    <source>
        <dbReference type="ARBA" id="ARBA00022723"/>
    </source>
</evidence>
<dbReference type="PANTHER" id="PTHR43687:SF1">
    <property type="entry name" value="FERREDOXIN III"/>
    <property type="match status" value="1"/>
</dbReference>